<sequence length="369" mass="38921">MVLAKVLSSTLLGVDAYRVEVEVDLANGLPMFTTVGLPDASVRESRDRVKAAMANCGFPFPLRRITVNLAPAHLRKAGTAFDLPIALGVLQAAGYIQSEMLARYQVVGELSLDGRVKAVAGALPMAVGALESGVDGMVVPLENAAEAAVVEAVPVFGVETLAQAIGFFNGTESLSRTVSDVNTLFENKAVYAEDLADVKGQQHVKRALEVAAAGAHNMLLIGPPGSGKSLMARRLPSILPDMELSEAIETSKIHSIAGLLHRDQALIATRPFRSPHHSTSDAGLIGGGTIPGPGEVSLAHNGVLFLDELPEFRRSVLEVLRQPLEDAQVTIARASMALTFPARFMLAAAMNPCPCGYSTDPQRACHCSA</sequence>
<evidence type="ECO:0000256" key="3">
    <source>
        <dbReference type="ARBA" id="ARBA00022840"/>
    </source>
</evidence>
<dbReference type="AlphaFoldDB" id="A0AA35SS91"/>
<comment type="pathway">
    <text evidence="1">Porphyrin-containing compound metabolism; chlorophyll biosynthesis.</text>
</comment>
<dbReference type="InterPro" id="IPR000523">
    <property type="entry name" value="Mg_chelatse_chII-like_cat_dom"/>
</dbReference>
<comment type="caution">
    <text evidence="5">The sequence shown here is derived from an EMBL/GenBank/DDBJ whole genome shotgun (WGS) entry which is preliminary data.</text>
</comment>
<dbReference type="Proteomes" id="UP001174909">
    <property type="component" value="Unassembled WGS sequence"/>
</dbReference>
<accession>A0AA35SS91</accession>
<dbReference type="GO" id="GO:0005524">
    <property type="term" value="F:ATP binding"/>
    <property type="evidence" value="ECO:0007669"/>
    <property type="project" value="UniProtKB-KW"/>
</dbReference>
<keyword evidence="3" id="KW-0067">ATP-binding</keyword>
<dbReference type="InterPro" id="IPR027417">
    <property type="entry name" value="P-loop_NTPase"/>
</dbReference>
<evidence type="ECO:0000259" key="4">
    <source>
        <dbReference type="Pfam" id="PF01078"/>
    </source>
</evidence>
<dbReference type="Gene3D" id="3.40.50.300">
    <property type="entry name" value="P-loop containing nucleotide triphosphate hydrolases"/>
    <property type="match status" value="1"/>
</dbReference>
<evidence type="ECO:0000256" key="1">
    <source>
        <dbReference type="ARBA" id="ARBA00005173"/>
    </source>
</evidence>
<dbReference type="InterPro" id="IPR014721">
    <property type="entry name" value="Ribsml_uS5_D2-typ_fold_subgr"/>
</dbReference>
<dbReference type="SUPFAM" id="SSF52540">
    <property type="entry name" value="P-loop containing nucleoside triphosphate hydrolases"/>
    <property type="match status" value="1"/>
</dbReference>
<dbReference type="Pfam" id="PF01078">
    <property type="entry name" value="Mg_chelatase"/>
    <property type="match status" value="1"/>
</dbReference>
<protein>
    <submittedName>
        <fullName evidence="5">Competence protein ComM</fullName>
    </submittedName>
</protein>
<dbReference type="InterPro" id="IPR045006">
    <property type="entry name" value="CHLI-like"/>
</dbReference>
<dbReference type="NCBIfam" id="TIGR00368">
    <property type="entry name" value="YifB family Mg chelatase-like AAA ATPase"/>
    <property type="match status" value="1"/>
</dbReference>
<evidence type="ECO:0000313" key="5">
    <source>
        <dbReference type="EMBL" id="CAI8034769.1"/>
    </source>
</evidence>
<reference evidence="5" key="1">
    <citation type="submission" date="2023-03" db="EMBL/GenBank/DDBJ databases">
        <authorList>
            <person name="Steffen K."/>
            <person name="Cardenas P."/>
        </authorList>
    </citation>
    <scope>NUCLEOTIDE SEQUENCE</scope>
</reference>
<proteinExistence type="predicted"/>
<feature type="domain" description="Magnesium chelatase ChlI-like catalytic" evidence="4">
    <location>
        <begin position="194"/>
        <end position="368"/>
    </location>
</feature>
<dbReference type="GO" id="GO:0003677">
    <property type="term" value="F:DNA binding"/>
    <property type="evidence" value="ECO:0007669"/>
    <property type="project" value="InterPro"/>
</dbReference>
<dbReference type="PRINTS" id="PR01657">
    <property type="entry name" value="MCMFAMILY"/>
</dbReference>
<evidence type="ECO:0000256" key="2">
    <source>
        <dbReference type="ARBA" id="ARBA00022741"/>
    </source>
</evidence>
<dbReference type="Pfam" id="PF13541">
    <property type="entry name" value="ChlI"/>
    <property type="match status" value="1"/>
</dbReference>
<dbReference type="SUPFAM" id="SSF54211">
    <property type="entry name" value="Ribosomal protein S5 domain 2-like"/>
    <property type="match status" value="1"/>
</dbReference>
<dbReference type="InterPro" id="IPR020568">
    <property type="entry name" value="Ribosomal_Su5_D2-typ_SF"/>
</dbReference>
<dbReference type="InterPro" id="IPR001208">
    <property type="entry name" value="MCM_dom"/>
</dbReference>
<dbReference type="PANTHER" id="PTHR32039:SF7">
    <property type="entry name" value="COMPETENCE PROTEIN COMM"/>
    <property type="match status" value="1"/>
</dbReference>
<dbReference type="EMBL" id="CASHTH010002752">
    <property type="protein sequence ID" value="CAI8034769.1"/>
    <property type="molecule type" value="Genomic_DNA"/>
</dbReference>
<dbReference type="CDD" id="cd00009">
    <property type="entry name" value="AAA"/>
    <property type="match status" value="1"/>
</dbReference>
<evidence type="ECO:0000313" key="6">
    <source>
        <dbReference type="Proteomes" id="UP001174909"/>
    </source>
</evidence>
<dbReference type="Gene3D" id="3.30.230.10">
    <property type="match status" value="1"/>
</dbReference>
<organism evidence="5 6">
    <name type="scientific">Geodia barretti</name>
    <name type="common">Barrett's horny sponge</name>
    <dbReference type="NCBI Taxonomy" id="519541"/>
    <lineage>
        <taxon>Eukaryota</taxon>
        <taxon>Metazoa</taxon>
        <taxon>Porifera</taxon>
        <taxon>Demospongiae</taxon>
        <taxon>Heteroscleromorpha</taxon>
        <taxon>Tetractinellida</taxon>
        <taxon>Astrophorina</taxon>
        <taxon>Geodiidae</taxon>
        <taxon>Geodia</taxon>
    </lineage>
</organism>
<dbReference type="PANTHER" id="PTHR32039">
    <property type="entry name" value="MAGNESIUM-CHELATASE SUBUNIT CHLI"/>
    <property type="match status" value="1"/>
</dbReference>
<gene>
    <name evidence="5" type="ORF">GBAR_LOCUS19542</name>
</gene>
<name>A0AA35SS91_GEOBA</name>
<keyword evidence="6" id="KW-1185">Reference proteome</keyword>
<dbReference type="InterPro" id="IPR004482">
    <property type="entry name" value="Mg_chelat-rel"/>
</dbReference>
<keyword evidence="2" id="KW-0547">Nucleotide-binding</keyword>